<dbReference type="EMBL" id="JACGXL010000001">
    <property type="protein sequence ID" value="MBA8885825.1"/>
    <property type="molecule type" value="Genomic_DNA"/>
</dbReference>
<name>A0A839EQ24_9GAMM</name>
<accession>A0A839EQ24</accession>
<gene>
    <name evidence="2" type="ORF">FHW12_000016</name>
</gene>
<feature type="chain" id="PRO_5032587358" evidence="1">
    <location>
        <begin position="24"/>
        <end position="320"/>
    </location>
</feature>
<evidence type="ECO:0000313" key="3">
    <source>
        <dbReference type="Proteomes" id="UP000550401"/>
    </source>
</evidence>
<comment type="caution">
    <text evidence="2">The sequence shown here is derived from an EMBL/GenBank/DDBJ whole genome shotgun (WGS) entry which is preliminary data.</text>
</comment>
<dbReference type="AlphaFoldDB" id="A0A839EQ24"/>
<evidence type="ECO:0000256" key="1">
    <source>
        <dbReference type="SAM" id="SignalP"/>
    </source>
</evidence>
<dbReference type="RefSeq" id="WP_182528959.1">
    <property type="nucleotide sequence ID" value="NZ_JACGXL010000001.1"/>
</dbReference>
<evidence type="ECO:0000313" key="2">
    <source>
        <dbReference type="EMBL" id="MBA8885825.1"/>
    </source>
</evidence>
<organism evidence="2 3">
    <name type="scientific">Dokdonella fugitiva</name>
    <dbReference type="NCBI Taxonomy" id="328517"/>
    <lineage>
        <taxon>Bacteria</taxon>
        <taxon>Pseudomonadati</taxon>
        <taxon>Pseudomonadota</taxon>
        <taxon>Gammaproteobacteria</taxon>
        <taxon>Lysobacterales</taxon>
        <taxon>Rhodanobacteraceae</taxon>
        <taxon>Dokdonella</taxon>
    </lineage>
</organism>
<keyword evidence="1" id="KW-0732">Signal</keyword>
<protein>
    <submittedName>
        <fullName evidence="2">Uncharacterized protein</fullName>
    </submittedName>
</protein>
<feature type="signal peptide" evidence="1">
    <location>
        <begin position="1"/>
        <end position="23"/>
    </location>
</feature>
<dbReference type="Proteomes" id="UP000550401">
    <property type="component" value="Unassembled WGS sequence"/>
</dbReference>
<keyword evidence="3" id="KW-1185">Reference proteome</keyword>
<sequence>MRNRLDMAFLAAAFASIATCVGAAEPPADELETITVPARPRCVTGEPRAFEQSCAYLDRRDAVAAAEAGAKAAALAGIYDFSTGTIGAELALAADGWAGYREFADAGVSQGITGRYRERGGRLVVDLDRSTGGPDGVSRLEYVVVRWGSHVFLIPRGSLVGFIATLDGEGLGGTTRLELRDYLQRRRQRDDALCGLPELPPDWRGYLHPDPLRMVLADARIDAAPTSNPYLTNVRRYRVTIDAGSADGVFAGMWLEGDPAQFPGADIFGQVDDVEPHRARGHLSILGDRANAPVAGVSIGKGTRLASGRGWKPDACMASD</sequence>
<proteinExistence type="predicted"/>
<reference evidence="2 3" key="1">
    <citation type="submission" date="2020-07" db="EMBL/GenBank/DDBJ databases">
        <title>Genomic Encyclopedia of Type Strains, Phase IV (KMG-V): Genome sequencing to study the core and pangenomes of soil and plant-associated prokaryotes.</title>
        <authorList>
            <person name="Whitman W."/>
        </authorList>
    </citation>
    <scope>NUCLEOTIDE SEQUENCE [LARGE SCALE GENOMIC DNA]</scope>
    <source>
        <strain evidence="2 3">RH2WT43</strain>
    </source>
</reference>